<accession>A0A8H7BHF7</accession>
<dbReference type="AlphaFoldDB" id="A0A8H7BHF7"/>
<sequence>RLAGDCDLEYGLPKYPLGKQWPFSKLDRPEFFESARQIPLANEDVQLAQHPDARIEAETFIKLIRKALYGLYKREQTIYDSDIEQGVNFGLIQWPSITLWSPMYVVLFSFGREPEFMSGQRETANTLDRITSDIEASEFVIQLWCATRQLYGYEHIFDSDIQEKIKDTLNVICEVFDHESPLLIKDEHMPGVVSIAREMVELNFKCQNNPNEECVLGHWLPKMDQAVGWARRT</sequence>
<gene>
    <name evidence="1" type="ORF">GT037_003266</name>
</gene>
<evidence type="ECO:0000313" key="1">
    <source>
        <dbReference type="EMBL" id="KAF7679518.1"/>
    </source>
</evidence>
<protein>
    <submittedName>
        <fullName evidence="1">Uncharacterized protein</fullName>
    </submittedName>
</protein>
<evidence type="ECO:0000313" key="2">
    <source>
        <dbReference type="Proteomes" id="UP000596902"/>
    </source>
</evidence>
<dbReference type="EMBL" id="JAAABM010000003">
    <property type="protein sequence ID" value="KAF7679518.1"/>
    <property type="molecule type" value="Genomic_DNA"/>
</dbReference>
<name>A0A8H7BHF7_9PLEO</name>
<proteinExistence type="predicted"/>
<dbReference type="RefSeq" id="XP_038789591.1">
    <property type="nucleotide sequence ID" value="XM_038928313.1"/>
</dbReference>
<reference evidence="1" key="1">
    <citation type="submission" date="2020-01" db="EMBL/GenBank/DDBJ databases">
        <authorList>
            <person name="Feng Z.H.Z."/>
        </authorList>
    </citation>
    <scope>NUCLEOTIDE SEQUENCE</scope>
    <source>
        <strain evidence="1">CBS107.38</strain>
    </source>
</reference>
<reference evidence="1" key="2">
    <citation type="submission" date="2020-08" db="EMBL/GenBank/DDBJ databases">
        <title>Draft Genome Sequence of Cumin Blight Pathogen Alternaria burnsii.</title>
        <authorList>
            <person name="Feng Z."/>
        </authorList>
    </citation>
    <scope>NUCLEOTIDE SEQUENCE</scope>
    <source>
        <strain evidence="1">CBS107.38</strain>
    </source>
</reference>
<feature type="non-terminal residue" evidence="1">
    <location>
        <position position="1"/>
    </location>
</feature>
<dbReference type="Proteomes" id="UP000596902">
    <property type="component" value="Unassembled WGS sequence"/>
</dbReference>
<organism evidence="1 2">
    <name type="scientific">Alternaria burnsii</name>
    <dbReference type="NCBI Taxonomy" id="1187904"/>
    <lineage>
        <taxon>Eukaryota</taxon>
        <taxon>Fungi</taxon>
        <taxon>Dikarya</taxon>
        <taxon>Ascomycota</taxon>
        <taxon>Pezizomycotina</taxon>
        <taxon>Dothideomycetes</taxon>
        <taxon>Pleosporomycetidae</taxon>
        <taxon>Pleosporales</taxon>
        <taxon>Pleosporineae</taxon>
        <taxon>Pleosporaceae</taxon>
        <taxon>Alternaria</taxon>
        <taxon>Alternaria sect. Alternaria</taxon>
    </lineage>
</organism>
<keyword evidence="2" id="KW-1185">Reference proteome</keyword>
<comment type="caution">
    <text evidence="1">The sequence shown here is derived from an EMBL/GenBank/DDBJ whole genome shotgun (WGS) entry which is preliminary data.</text>
</comment>
<dbReference type="GeneID" id="62201491"/>